<dbReference type="PANTHER" id="PTHR18964:SF174">
    <property type="entry name" value="D-ALLOSE KINASE-RELATED"/>
    <property type="match status" value="1"/>
</dbReference>
<dbReference type="AlphaFoldDB" id="A0A3D9HN10"/>
<organism evidence="1 2">
    <name type="scientific">Aestuariispira insulae</name>
    <dbReference type="NCBI Taxonomy" id="1461337"/>
    <lineage>
        <taxon>Bacteria</taxon>
        <taxon>Pseudomonadati</taxon>
        <taxon>Pseudomonadota</taxon>
        <taxon>Alphaproteobacteria</taxon>
        <taxon>Rhodospirillales</taxon>
        <taxon>Kiloniellaceae</taxon>
        <taxon>Aestuariispira</taxon>
    </lineage>
</organism>
<protein>
    <submittedName>
        <fullName evidence="1">Fructokinase</fullName>
    </submittedName>
</protein>
<name>A0A3D9HN10_9PROT</name>
<dbReference type="EMBL" id="QRDW01000004">
    <property type="protein sequence ID" value="RED50897.1"/>
    <property type="molecule type" value="Genomic_DNA"/>
</dbReference>
<dbReference type="PANTHER" id="PTHR18964">
    <property type="entry name" value="ROK (REPRESSOR, ORF, KINASE) FAMILY"/>
    <property type="match status" value="1"/>
</dbReference>
<dbReference type="PROSITE" id="PS01125">
    <property type="entry name" value="ROK"/>
    <property type="match status" value="1"/>
</dbReference>
<accession>A0A3D9HN10</accession>
<proteinExistence type="predicted"/>
<comment type="caution">
    <text evidence="1">The sequence shown here is derived from an EMBL/GenBank/DDBJ whole genome shotgun (WGS) entry which is preliminary data.</text>
</comment>
<dbReference type="Proteomes" id="UP000256845">
    <property type="component" value="Unassembled WGS sequence"/>
</dbReference>
<sequence>MKKIRIGIDLGGTKIESIALDDTGKEHHHDRIDTPAWEYETVLDRLKELVFDIERQCGQPCSVGIGMPGAISPKTGLIKNANSTYLNGRPLKEDLEARLERPVRMMNDANCFTLSESIDGAGAGFNSVFGVILGTGIGGGISINRQVIDGCNRIAGEWGHSPLPWPQDDRERSTPCYCGKQGCIESLIKGPALEKQFVEAGGPPLRATQIALLAEEDHPIAGPVFSLFENRLARGLAGVVNMLDPDAIILGGGLSRIDRLYRTLPDLLQSFAFSDSIETKILPPRHGDASGVRGAAWLWDIEER</sequence>
<gene>
    <name evidence="1" type="ORF">DFP90_104169</name>
</gene>
<keyword evidence="1" id="KW-0418">Kinase</keyword>
<dbReference type="Pfam" id="PF00480">
    <property type="entry name" value="ROK"/>
    <property type="match status" value="1"/>
</dbReference>
<dbReference type="GO" id="GO:0004396">
    <property type="term" value="F:hexokinase activity"/>
    <property type="evidence" value="ECO:0007669"/>
    <property type="project" value="TreeGrafter"/>
</dbReference>
<keyword evidence="1" id="KW-0808">Transferase</keyword>
<dbReference type="SUPFAM" id="SSF53067">
    <property type="entry name" value="Actin-like ATPase domain"/>
    <property type="match status" value="1"/>
</dbReference>
<dbReference type="InterPro" id="IPR049874">
    <property type="entry name" value="ROK_cs"/>
</dbReference>
<evidence type="ECO:0000313" key="2">
    <source>
        <dbReference type="Proteomes" id="UP000256845"/>
    </source>
</evidence>
<dbReference type="CDD" id="cd24066">
    <property type="entry name" value="ASKHA_NBD_ROK_EcFRK-like"/>
    <property type="match status" value="1"/>
</dbReference>
<reference evidence="1 2" key="1">
    <citation type="submission" date="2018-07" db="EMBL/GenBank/DDBJ databases">
        <title>Genomic Encyclopedia of Type Strains, Phase III (KMG-III): the genomes of soil and plant-associated and newly described type strains.</title>
        <authorList>
            <person name="Whitman W."/>
        </authorList>
    </citation>
    <scope>NUCLEOTIDE SEQUENCE [LARGE SCALE GENOMIC DNA]</scope>
    <source>
        <strain evidence="1 2">CECT 8488</strain>
    </source>
</reference>
<dbReference type="RefSeq" id="WP_218044656.1">
    <property type="nucleotide sequence ID" value="NZ_QRDW01000004.1"/>
</dbReference>
<dbReference type="Gene3D" id="3.30.420.40">
    <property type="match status" value="2"/>
</dbReference>
<dbReference type="InterPro" id="IPR043129">
    <property type="entry name" value="ATPase_NBD"/>
</dbReference>
<keyword evidence="2" id="KW-1185">Reference proteome</keyword>
<evidence type="ECO:0000313" key="1">
    <source>
        <dbReference type="EMBL" id="RED50897.1"/>
    </source>
</evidence>
<dbReference type="InterPro" id="IPR000600">
    <property type="entry name" value="ROK"/>
</dbReference>